<dbReference type="GO" id="GO:0016705">
    <property type="term" value="F:oxidoreductase activity, acting on paired donors, with incorporation or reduction of molecular oxygen"/>
    <property type="evidence" value="ECO:0007669"/>
    <property type="project" value="InterPro"/>
</dbReference>
<dbReference type="DrugCentral" id="E0VQ46"/>
<name>E0VQ46_PEDHC</name>
<dbReference type="InterPro" id="IPR017972">
    <property type="entry name" value="Cyt_P450_CS"/>
</dbReference>
<evidence type="ECO:0000256" key="4">
    <source>
        <dbReference type="ARBA" id="ARBA00010617"/>
    </source>
</evidence>
<reference evidence="15" key="2">
    <citation type="submission" date="2007-04" db="EMBL/GenBank/DDBJ databases">
        <title>The genome of the human body louse.</title>
        <authorList>
            <consortium name="The Human Body Louse Genome Consortium"/>
            <person name="Kirkness E."/>
            <person name="Walenz B."/>
            <person name="Hass B."/>
            <person name="Bruggner R."/>
            <person name="Strausberg R."/>
        </authorList>
    </citation>
    <scope>NUCLEOTIDE SEQUENCE</scope>
    <source>
        <strain evidence="15">USDA</strain>
    </source>
</reference>
<keyword evidence="12" id="KW-0472">Membrane</keyword>
<dbReference type="RefSeq" id="XP_002428240.1">
    <property type="nucleotide sequence ID" value="XM_002428195.1"/>
</dbReference>
<evidence type="ECO:0000313" key="17">
    <source>
        <dbReference type="Proteomes" id="UP000009046"/>
    </source>
</evidence>
<comment type="subcellular location">
    <subcellularLocation>
        <location evidence="3">Endoplasmic reticulum membrane</location>
        <topology evidence="3">Peripheral membrane protein</topology>
    </subcellularLocation>
    <subcellularLocation>
        <location evidence="2">Microsome membrane</location>
        <topology evidence="2">Peripheral membrane protein</topology>
    </subcellularLocation>
</comment>
<keyword evidence="7" id="KW-0256">Endoplasmic reticulum</keyword>
<keyword evidence="10 13" id="KW-0408">Iron</keyword>
<dbReference type="STRING" id="121224.E0VQ46"/>
<dbReference type="eggNOG" id="KOG0157">
    <property type="taxonomic scope" value="Eukaryota"/>
</dbReference>
<dbReference type="FunCoup" id="E0VQ46">
    <property type="interactions" value="50"/>
</dbReference>
<dbReference type="CTD" id="8233620"/>
<evidence type="ECO:0000256" key="9">
    <source>
        <dbReference type="ARBA" id="ARBA00023002"/>
    </source>
</evidence>
<accession>E0VQ46</accession>
<dbReference type="InterPro" id="IPR001128">
    <property type="entry name" value="Cyt_P450"/>
</dbReference>
<reference evidence="15" key="1">
    <citation type="submission" date="2007-04" db="EMBL/GenBank/DDBJ databases">
        <title>Annotation of Pediculus humanus corporis strain USDA.</title>
        <authorList>
            <person name="Kirkness E."/>
            <person name="Hannick L."/>
            <person name="Hass B."/>
            <person name="Bruggner R."/>
            <person name="Lawson D."/>
            <person name="Bidwell S."/>
            <person name="Joardar V."/>
            <person name="Caler E."/>
            <person name="Walenz B."/>
            <person name="Inman J."/>
            <person name="Schobel S."/>
            <person name="Galinsky K."/>
            <person name="Amedeo P."/>
            <person name="Strausberg R."/>
        </authorList>
    </citation>
    <scope>NUCLEOTIDE SEQUENCE</scope>
    <source>
        <strain evidence="15">USDA</strain>
    </source>
</reference>
<dbReference type="Gene3D" id="1.10.630.10">
    <property type="entry name" value="Cytochrome P450"/>
    <property type="match status" value="1"/>
</dbReference>
<evidence type="ECO:0000256" key="1">
    <source>
        <dbReference type="ARBA" id="ARBA00001971"/>
    </source>
</evidence>
<gene>
    <name evidence="16" type="primary">8233620</name>
    <name evidence="15" type="ORF">Phum_PHUM371380</name>
</gene>
<dbReference type="InterPro" id="IPR002401">
    <property type="entry name" value="Cyt_P450_E_grp-I"/>
</dbReference>
<evidence type="ECO:0000256" key="6">
    <source>
        <dbReference type="ARBA" id="ARBA00022723"/>
    </source>
</evidence>
<dbReference type="Proteomes" id="UP000009046">
    <property type="component" value="Unassembled WGS sequence"/>
</dbReference>
<dbReference type="PROSITE" id="PS00086">
    <property type="entry name" value="CYTOCHROME_P450"/>
    <property type="match status" value="1"/>
</dbReference>
<dbReference type="EMBL" id="DS235389">
    <property type="protein sequence ID" value="EEB15502.1"/>
    <property type="molecule type" value="Genomic_DNA"/>
</dbReference>
<comment type="cofactor">
    <cofactor evidence="1 13">
        <name>heme</name>
        <dbReference type="ChEBI" id="CHEBI:30413"/>
    </cofactor>
</comment>
<dbReference type="GeneID" id="8233620"/>
<keyword evidence="8" id="KW-0492">Microsome</keyword>
<keyword evidence="5 13" id="KW-0349">Heme</keyword>
<evidence type="ECO:0000256" key="7">
    <source>
        <dbReference type="ARBA" id="ARBA00022824"/>
    </source>
</evidence>
<dbReference type="KEGG" id="phu:Phum_PHUM371380"/>
<evidence type="ECO:0000256" key="3">
    <source>
        <dbReference type="ARBA" id="ARBA00004406"/>
    </source>
</evidence>
<dbReference type="PANTHER" id="PTHR24291">
    <property type="entry name" value="CYTOCHROME P450 FAMILY 4"/>
    <property type="match status" value="1"/>
</dbReference>
<evidence type="ECO:0000256" key="8">
    <source>
        <dbReference type="ARBA" id="ARBA00022848"/>
    </source>
</evidence>
<evidence type="ECO:0000256" key="11">
    <source>
        <dbReference type="ARBA" id="ARBA00023033"/>
    </source>
</evidence>
<dbReference type="ChEMBL" id="CHEMBL2364702"/>
<dbReference type="Pfam" id="PF00067">
    <property type="entry name" value="p450"/>
    <property type="match status" value="1"/>
</dbReference>
<dbReference type="OMA" id="AYMVGRC"/>
<organism>
    <name type="scientific">Pediculus humanus subsp. corporis</name>
    <name type="common">Body louse</name>
    <dbReference type="NCBI Taxonomy" id="121224"/>
    <lineage>
        <taxon>Eukaryota</taxon>
        <taxon>Metazoa</taxon>
        <taxon>Ecdysozoa</taxon>
        <taxon>Arthropoda</taxon>
        <taxon>Hexapoda</taxon>
        <taxon>Insecta</taxon>
        <taxon>Pterygota</taxon>
        <taxon>Neoptera</taxon>
        <taxon>Paraneoptera</taxon>
        <taxon>Psocodea</taxon>
        <taxon>Troctomorpha</taxon>
        <taxon>Phthiraptera</taxon>
        <taxon>Anoplura</taxon>
        <taxon>Pediculidae</taxon>
        <taxon>Pediculus</taxon>
    </lineage>
</organism>
<dbReference type="VEuPathDB" id="VectorBase:PHUM371380"/>
<evidence type="ECO:0000256" key="14">
    <source>
        <dbReference type="RuleBase" id="RU000461"/>
    </source>
</evidence>
<dbReference type="GO" id="GO:0005506">
    <property type="term" value="F:iron ion binding"/>
    <property type="evidence" value="ECO:0007669"/>
    <property type="project" value="InterPro"/>
</dbReference>
<protein>
    <submittedName>
        <fullName evidence="15">Cytochrome P-450, putative</fullName>
        <ecNumber evidence="15">1.14.15.3</ecNumber>
    </submittedName>
</protein>
<dbReference type="GO" id="GO:0020037">
    <property type="term" value="F:heme binding"/>
    <property type="evidence" value="ECO:0007669"/>
    <property type="project" value="InterPro"/>
</dbReference>
<keyword evidence="6 13" id="KW-0479">Metal-binding</keyword>
<dbReference type="InterPro" id="IPR036396">
    <property type="entry name" value="Cyt_P450_sf"/>
</dbReference>
<dbReference type="PRINTS" id="PR00385">
    <property type="entry name" value="P450"/>
</dbReference>
<dbReference type="EMBL" id="AAZO01004328">
    <property type="status" value="NOT_ANNOTATED_CDS"/>
    <property type="molecule type" value="Genomic_DNA"/>
</dbReference>
<comment type="similarity">
    <text evidence="4 14">Belongs to the cytochrome P450 family.</text>
</comment>
<dbReference type="HOGENOM" id="CLU_001570_5_1_1"/>
<dbReference type="CDD" id="cd20628">
    <property type="entry name" value="CYP4"/>
    <property type="match status" value="1"/>
</dbReference>
<evidence type="ECO:0000313" key="15">
    <source>
        <dbReference type="EMBL" id="EEB15502.1"/>
    </source>
</evidence>
<dbReference type="InParanoid" id="E0VQ46"/>
<dbReference type="GO" id="GO:0004497">
    <property type="term" value="F:monooxygenase activity"/>
    <property type="evidence" value="ECO:0007669"/>
    <property type="project" value="UniProtKB-KW"/>
</dbReference>
<evidence type="ECO:0000313" key="16">
    <source>
        <dbReference type="EnsemblMetazoa" id="PHUM371380-PA"/>
    </source>
</evidence>
<reference evidence="16" key="3">
    <citation type="submission" date="2021-02" db="UniProtKB">
        <authorList>
            <consortium name="EnsemblMetazoa"/>
        </authorList>
    </citation>
    <scope>IDENTIFICATION</scope>
    <source>
        <strain evidence="16">USDA</strain>
    </source>
</reference>
<keyword evidence="11 14" id="KW-0503">Monooxygenase</keyword>
<sequence>MLQLLGEKLNYASFPLIILLIFILLKLFGEDEKTKIINKLPGPFAYPLIGNIEILEPVEVFMDNILIRKKKYGPIFKMRAGPRYGIFITRAREVEDLITGMKNTEKSFVYKFVQPWLGTGLLTAHGKKWASHRKLITPSFHFTVLQSFIEIFQENSNILINKLNKMADTNEVIDIYPFITLCLLDIICETAMGTKINAQTDKTNEYVKSVYRLSTLIVKRMGRIWLHPDFIYNLTSHGKENRKHLDIVHNFTDSVIQTRKLLFENESSTNIDPSEKRKLSFLDLLLKASSNEASTPLTDVELREEVDTFMFEGHDTTAAAVNWAILMLSHHPEIQEKAYEEVKTVLENKQEEGLSLGDLSEMKLLERVIKETLRLHPSVPMIGRRIEVDTRLGEYFIPEGVSAVISIYALHRDPEVFPNPDVFDPDRFLPENSADRHPFAYIPFSAGPRNCIGQKFAMYEEKVILSNLIYNYRFESVGKLNDVIKIPDLVLRPKNGIFVKIYNR</sequence>
<dbReference type="OrthoDB" id="1470350at2759"/>
<dbReference type="PRINTS" id="PR00463">
    <property type="entry name" value="EP450I"/>
</dbReference>
<evidence type="ECO:0000256" key="12">
    <source>
        <dbReference type="ARBA" id="ARBA00023136"/>
    </source>
</evidence>
<feature type="binding site" description="axial binding residue" evidence="13">
    <location>
        <position position="451"/>
    </location>
    <ligand>
        <name>heme</name>
        <dbReference type="ChEBI" id="CHEBI:30413"/>
    </ligand>
    <ligandPart>
        <name>Fe</name>
        <dbReference type="ChEBI" id="CHEBI:18248"/>
    </ligandPart>
</feature>
<evidence type="ECO:0000256" key="10">
    <source>
        <dbReference type="ARBA" id="ARBA00023004"/>
    </source>
</evidence>
<evidence type="ECO:0000256" key="5">
    <source>
        <dbReference type="ARBA" id="ARBA00022617"/>
    </source>
</evidence>
<dbReference type="PANTHER" id="PTHR24291:SF189">
    <property type="entry name" value="CYTOCHROME P450 4C3-RELATED"/>
    <property type="match status" value="1"/>
</dbReference>
<dbReference type="SUPFAM" id="SSF48264">
    <property type="entry name" value="Cytochrome P450"/>
    <property type="match status" value="1"/>
</dbReference>
<dbReference type="InterPro" id="IPR050196">
    <property type="entry name" value="Cytochrome_P450_Monoox"/>
</dbReference>
<dbReference type="GO" id="GO:0005789">
    <property type="term" value="C:endoplasmic reticulum membrane"/>
    <property type="evidence" value="ECO:0007669"/>
    <property type="project" value="UniProtKB-SubCell"/>
</dbReference>
<evidence type="ECO:0000256" key="2">
    <source>
        <dbReference type="ARBA" id="ARBA00004174"/>
    </source>
</evidence>
<keyword evidence="17" id="KW-1185">Reference proteome</keyword>
<keyword evidence="9 14" id="KW-0560">Oxidoreductase</keyword>
<dbReference type="EnsemblMetazoa" id="PHUM371380-RA">
    <property type="protein sequence ID" value="PHUM371380-PA"/>
    <property type="gene ID" value="PHUM371380"/>
</dbReference>
<dbReference type="EC" id="1.14.15.3" evidence="15"/>
<dbReference type="AlphaFoldDB" id="E0VQ46"/>
<evidence type="ECO:0000256" key="13">
    <source>
        <dbReference type="PIRSR" id="PIRSR602401-1"/>
    </source>
</evidence>
<proteinExistence type="inferred from homology"/>